<dbReference type="AlphaFoldDB" id="A0AAD9JXC2"/>
<organism evidence="5 6">
    <name type="scientific">Paralvinella palmiformis</name>
    <dbReference type="NCBI Taxonomy" id="53620"/>
    <lineage>
        <taxon>Eukaryota</taxon>
        <taxon>Metazoa</taxon>
        <taxon>Spiralia</taxon>
        <taxon>Lophotrochozoa</taxon>
        <taxon>Annelida</taxon>
        <taxon>Polychaeta</taxon>
        <taxon>Sedentaria</taxon>
        <taxon>Canalipalpata</taxon>
        <taxon>Terebellida</taxon>
        <taxon>Terebelliformia</taxon>
        <taxon>Alvinellidae</taxon>
        <taxon>Paralvinella</taxon>
    </lineage>
</organism>
<sequence>MLPVVVVVIVTPSGVLCQQAVTMTITATTTTSGRSCQFRSRHEPERRYACWGSFGPPVISAQCPRGTVIQVLRAGLKVKHGTGPCVYQEDDCGCEYGQSACNMDRVRERCMGRPACRLDVTQQYINTPTCTGFSDYMYIEFNCVPMKTTSLHDICVTDVTVSKTGFIRSPNYPNKYPKNRYCLCNLRTLPEHSVKDDKDEHSLCSSKDDDMREFDTGRSSITVVMETDEVSSSGGFWLKYEASPEAMVQMECFGQFAKEDRNDSRKPKIVTVISDGRTSVIGRDSSPFTNQNSSDISNESIIQSTGTLVNRDDLIVKDISVTLKRLPNAVLSSDSHDGQSSDEAMVDNDAGETNKDVKETQNTEQLSETDTVILKSSSTNNQKESDKHRNTNAIQEPLNSVENDYPGITAAEFQNKNITDEDFDSIIQTILDQISAANDKSGDEVSPDDKAKEELLVNIAQLMVNELDDGRPAAEVAPAPGGDDLKTTDYDFAVPLEYDSLEELLARDRLENQIYDDIVDDINALNLDYGGNKMTLKTDQRSNGKRVASATPAVRPPPKTRKLPMNPNARRRNGRLFQNGNNEARKNRPANNQAKYIGGGLRSREDVGDEKPWWFKFTLKDRDRTEENRREKQPDANHSPTSIRNRGHRIDVEKLYSRIRAERERGRERERKHHADDVPLAPSEEARSDHIAQSVLGDGPTPVENNNLALSIGSQPYPNPSQPRPNPAKDDRHLKGELRVHIFPERVSIPATRRASPFPRKRFRIKALNPSLPSFAPPNRPVFNPKPVRRSPVIKNQSFRTAALKSPKLTRFSLT</sequence>
<dbReference type="InterPro" id="IPR000859">
    <property type="entry name" value="CUB_dom"/>
</dbReference>
<dbReference type="Proteomes" id="UP001208570">
    <property type="component" value="Unassembled WGS sequence"/>
</dbReference>
<name>A0AAD9JXC2_9ANNE</name>
<proteinExistence type="predicted"/>
<feature type="region of interest" description="Disordered" evidence="2">
    <location>
        <begin position="624"/>
        <end position="650"/>
    </location>
</feature>
<feature type="region of interest" description="Disordered" evidence="2">
    <location>
        <begin position="536"/>
        <end position="604"/>
    </location>
</feature>
<dbReference type="InterPro" id="IPR043159">
    <property type="entry name" value="Lectin_gal-bd_sf"/>
</dbReference>
<reference evidence="5" key="1">
    <citation type="journal article" date="2023" name="Mol. Biol. Evol.">
        <title>Third-Generation Sequencing Reveals the Adaptive Role of the Epigenome in Three Deep-Sea Polychaetes.</title>
        <authorList>
            <person name="Perez M."/>
            <person name="Aroh O."/>
            <person name="Sun Y."/>
            <person name="Lan Y."/>
            <person name="Juniper S.K."/>
            <person name="Young C.R."/>
            <person name="Angers B."/>
            <person name="Qian P.Y."/>
        </authorList>
    </citation>
    <scope>NUCLEOTIDE SEQUENCE</scope>
    <source>
        <strain evidence="5">P08H-3</strain>
    </source>
</reference>
<feature type="compositionally biased region" description="Basic and acidic residues" evidence="2">
    <location>
        <begin position="352"/>
        <end position="361"/>
    </location>
</feature>
<evidence type="ECO:0000256" key="3">
    <source>
        <dbReference type="SAM" id="SignalP"/>
    </source>
</evidence>
<feature type="compositionally biased region" description="Polar residues" evidence="2">
    <location>
        <begin position="362"/>
        <end position="382"/>
    </location>
</feature>
<accession>A0AAD9JXC2</accession>
<feature type="compositionally biased region" description="Basic and acidic residues" evidence="2">
    <location>
        <begin position="624"/>
        <end position="635"/>
    </location>
</feature>
<feature type="domain" description="SUEL-type lectin" evidence="4">
    <location>
        <begin position="53"/>
        <end position="144"/>
    </location>
</feature>
<evidence type="ECO:0000256" key="2">
    <source>
        <dbReference type="SAM" id="MobiDB-lite"/>
    </source>
</evidence>
<gene>
    <name evidence="5" type="ORF">LSH36_133g01010</name>
</gene>
<feature type="compositionally biased region" description="Basic and acidic residues" evidence="2">
    <location>
        <begin position="663"/>
        <end position="677"/>
    </location>
</feature>
<evidence type="ECO:0000259" key="4">
    <source>
        <dbReference type="PROSITE" id="PS50228"/>
    </source>
</evidence>
<dbReference type="Gene3D" id="2.60.120.740">
    <property type="match status" value="1"/>
</dbReference>
<dbReference type="SUPFAM" id="SSF49854">
    <property type="entry name" value="Spermadhesin, CUB domain"/>
    <property type="match status" value="1"/>
</dbReference>
<feature type="region of interest" description="Disordered" evidence="2">
    <location>
        <begin position="663"/>
        <end position="731"/>
    </location>
</feature>
<dbReference type="EMBL" id="JAODUP010000133">
    <property type="protein sequence ID" value="KAK2160430.1"/>
    <property type="molecule type" value="Genomic_DNA"/>
</dbReference>
<dbReference type="CDD" id="cd22823">
    <property type="entry name" value="Gal_Rha_Lectin"/>
    <property type="match status" value="1"/>
</dbReference>
<dbReference type="PROSITE" id="PS50228">
    <property type="entry name" value="SUEL_LECTIN"/>
    <property type="match status" value="1"/>
</dbReference>
<keyword evidence="1" id="KW-1015">Disulfide bond</keyword>
<protein>
    <recommendedName>
        <fullName evidence="4">SUEL-type lectin domain-containing protein</fullName>
    </recommendedName>
</protein>
<feature type="chain" id="PRO_5042049092" description="SUEL-type lectin domain-containing protein" evidence="3">
    <location>
        <begin position="18"/>
        <end position="815"/>
    </location>
</feature>
<dbReference type="InterPro" id="IPR035914">
    <property type="entry name" value="Sperma_CUB_dom_sf"/>
</dbReference>
<dbReference type="GO" id="GO:0030246">
    <property type="term" value="F:carbohydrate binding"/>
    <property type="evidence" value="ECO:0007669"/>
    <property type="project" value="InterPro"/>
</dbReference>
<keyword evidence="6" id="KW-1185">Reference proteome</keyword>
<dbReference type="InterPro" id="IPR000922">
    <property type="entry name" value="Lectin_gal-bd_dom"/>
</dbReference>
<feature type="compositionally biased region" description="Polar residues" evidence="2">
    <location>
        <begin position="703"/>
        <end position="713"/>
    </location>
</feature>
<feature type="compositionally biased region" description="Pro residues" evidence="2">
    <location>
        <begin position="717"/>
        <end position="726"/>
    </location>
</feature>
<evidence type="ECO:0000256" key="1">
    <source>
        <dbReference type="ARBA" id="ARBA00023157"/>
    </source>
</evidence>
<feature type="region of interest" description="Disordered" evidence="2">
    <location>
        <begin position="331"/>
        <end position="394"/>
    </location>
</feature>
<dbReference type="CDD" id="cd00041">
    <property type="entry name" value="CUB"/>
    <property type="match status" value="1"/>
</dbReference>
<evidence type="ECO:0000313" key="6">
    <source>
        <dbReference type="Proteomes" id="UP001208570"/>
    </source>
</evidence>
<evidence type="ECO:0000313" key="5">
    <source>
        <dbReference type="EMBL" id="KAK2160430.1"/>
    </source>
</evidence>
<feature type="signal peptide" evidence="3">
    <location>
        <begin position="1"/>
        <end position="17"/>
    </location>
</feature>
<comment type="caution">
    <text evidence="5">The sequence shown here is derived from an EMBL/GenBank/DDBJ whole genome shotgun (WGS) entry which is preliminary data.</text>
</comment>
<keyword evidence="3" id="KW-0732">Signal</keyword>